<feature type="transmembrane region" description="Helical" evidence="1">
    <location>
        <begin position="160"/>
        <end position="181"/>
    </location>
</feature>
<sequence length="222" mass="25005">MNRCLKCNVEIGDDTGICPLCRCVLLRDKDLKTQMKYPAVGQKKERMKYAVRVYVFAAILGFVVLCIINYMSGAAVRWDLLTGGVLVYGYLTLQLSFLNQNGYRFTMFWQTLGAMALVIFIDGILGFQGWSLNYVLPAGLVLLDIAVGVLMAVNSRNWQSYIPVEIVMIVLSLIPLFLHHIHVTDQWYPAIGCFGISIFLFLGTVILGGKRAVTELKRRFHV</sequence>
<dbReference type="RefSeq" id="WP_158426254.1">
    <property type="nucleotide sequence ID" value="NZ_JAOQJQ010000008.1"/>
</dbReference>
<feature type="transmembrane region" description="Helical" evidence="1">
    <location>
        <begin position="53"/>
        <end position="72"/>
    </location>
</feature>
<proteinExistence type="predicted"/>
<feature type="transmembrane region" description="Helical" evidence="1">
    <location>
        <begin position="187"/>
        <end position="209"/>
    </location>
</feature>
<dbReference type="EMBL" id="JAOQJQ010000008">
    <property type="protein sequence ID" value="MCU6763620.1"/>
    <property type="molecule type" value="Genomic_DNA"/>
</dbReference>
<dbReference type="Pfam" id="PF19845">
    <property type="entry name" value="DUF6320"/>
    <property type="match status" value="1"/>
</dbReference>
<dbReference type="InterPro" id="IPR046283">
    <property type="entry name" value="DUF6320"/>
</dbReference>
<keyword evidence="1" id="KW-0472">Membrane</keyword>
<gene>
    <name evidence="2" type="ORF">OCV88_15025</name>
</gene>
<keyword evidence="3" id="KW-1185">Reference proteome</keyword>
<evidence type="ECO:0000313" key="3">
    <source>
        <dbReference type="Proteomes" id="UP001652442"/>
    </source>
</evidence>
<reference evidence="2 3" key="1">
    <citation type="journal article" date="2021" name="ISME Commun">
        <title>Automated analysis of genomic sequences facilitates high-throughput and comprehensive description of bacteria.</title>
        <authorList>
            <person name="Hitch T.C.A."/>
        </authorList>
    </citation>
    <scope>NUCLEOTIDE SEQUENCE [LARGE SCALE GENOMIC DNA]</scope>
    <source>
        <strain evidence="2 3">Sanger_109</strain>
    </source>
</reference>
<feature type="transmembrane region" description="Helical" evidence="1">
    <location>
        <begin position="105"/>
        <end position="128"/>
    </location>
</feature>
<name>A0ABT2TN20_9FIRM</name>
<accession>A0ABT2TN20</accession>
<feature type="transmembrane region" description="Helical" evidence="1">
    <location>
        <begin position="78"/>
        <end position="98"/>
    </location>
</feature>
<evidence type="ECO:0000313" key="2">
    <source>
        <dbReference type="EMBL" id="MCU6763620.1"/>
    </source>
</evidence>
<keyword evidence="1" id="KW-0812">Transmembrane</keyword>
<evidence type="ECO:0000256" key="1">
    <source>
        <dbReference type="SAM" id="Phobius"/>
    </source>
</evidence>
<feature type="transmembrane region" description="Helical" evidence="1">
    <location>
        <begin position="134"/>
        <end position="153"/>
    </location>
</feature>
<comment type="caution">
    <text evidence="2">The sequence shown here is derived from an EMBL/GenBank/DDBJ whole genome shotgun (WGS) entry which is preliminary data.</text>
</comment>
<protein>
    <submittedName>
        <fullName evidence="2">DUF6320 domain-containing protein</fullName>
    </submittedName>
</protein>
<organism evidence="2 3">
    <name type="scientific">Brotonthovivens ammoniilytica</name>
    <dbReference type="NCBI Taxonomy" id="2981725"/>
    <lineage>
        <taxon>Bacteria</taxon>
        <taxon>Bacillati</taxon>
        <taxon>Bacillota</taxon>
        <taxon>Clostridia</taxon>
        <taxon>Lachnospirales</taxon>
        <taxon>Lachnospiraceae</taxon>
        <taxon>Brotonthovivens</taxon>
    </lineage>
</organism>
<keyword evidence="1" id="KW-1133">Transmembrane helix</keyword>
<dbReference type="Proteomes" id="UP001652442">
    <property type="component" value="Unassembled WGS sequence"/>
</dbReference>